<name>A0A7W5YBA8_9ACTN</name>
<dbReference type="Gene3D" id="3.60.40.10">
    <property type="entry name" value="PPM-type phosphatase domain"/>
    <property type="match status" value="1"/>
</dbReference>
<proteinExistence type="predicted"/>
<dbReference type="SMART" id="SM00331">
    <property type="entry name" value="PP2C_SIG"/>
    <property type="match status" value="1"/>
</dbReference>
<comment type="caution">
    <text evidence="3">The sequence shown here is derived from an EMBL/GenBank/DDBJ whole genome shotgun (WGS) entry which is preliminary data.</text>
</comment>
<accession>A0A7W5YBA8</accession>
<dbReference type="AlphaFoldDB" id="A0A7W5YBA8"/>
<dbReference type="GO" id="GO:0016791">
    <property type="term" value="F:phosphatase activity"/>
    <property type="evidence" value="ECO:0007669"/>
    <property type="project" value="TreeGrafter"/>
</dbReference>
<dbReference type="InterPro" id="IPR036457">
    <property type="entry name" value="PPM-type-like_dom_sf"/>
</dbReference>
<sequence>MITTVTSLAILRRDLRRLACRYGLPVETRARLVLSAVEVARPRLAAGRPLNVRAGIEYGGAHLRFLAVELSAPWPGATLPLPCEPGREAGVVWRIGLPSPLPLDDPSDTVVVEEAVEEELALALSRVDALSTQQDEMRSELAETDRGLVALYVELEERDERLRLAHNLIFRELEAALRPPPPLVEGVELAVHYVPAGDDAPTGGDLYDWFTLPDGTLQITVVDAIGHGVESTRSALNVTHAVRTLVLERHPLESIVARTADTLVPTFRGLMATLQLARLDTRTGELRLANGGHPFPLLVRADGTARYLEAWGSGVGFPFPGSDAVLHDRLAPGDLLLLYTDGLTESRRDLDEGERLLMSSAQRHAHLPLPELIAAIVADLHSVILHADDTLLLGIRLPTGEPHAADG</sequence>
<organism evidence="3 4">
    <name type="scientific">Nonomuraea dietziae</name>
    <dbReference type="NCBI Taxonomy" id="65515"/>
    <lineage>
        <taxon>Bacteria</taxon>
        <taxon>Bacillati</taxon>
        <taxon>Actinomycetota</taxon>
        <taxon>Actinomycetes</taxon>
        <taxon>Streptosporangiales</taxon>
        <taxon>Streptosporangiaceae</taxon>
        <taxon>Nonomuraea</taxon>
    </lineage>
</organism>
<feature type="domain" description="PPM-type phosphatase" evidence="2">
    <location>
        <begin position="184"/>
        <end position="396"/>
    </location>
</feature>
<dbReference type="InterPro" id="IPR001932">
    <property type="entry name" value="PPM-type_phosphatase-like_dom"/>
</dbReference>
<reference evidence="3 4" key="1">
    <citation type="submission" date="2020-08" db="EMBL/GenBank/DDBJ databases">
        <title>Sequencing the genomes of 1000 actinobacteria strains.</title>
        <authorList>
            <person name="Klenk H.-P."/>
        </authorList>
    </citation>
    <scope>NUCLEOTIDE SEQUENCE [LARGE SCALE GENOMIC DNA]</scope>
    <source>
        <strain evidence="3 4">DSM 44320</strain>
    </source>
</reference>
<dbReference type="EMBL" id="JACIBV010000001">
    <property type="protein sequence ID" value="MBB3731823.1"/>
    <property type="molecule type" value="Genomic_DNA"/>
</dbReference>
<evidence type="ECO:0000313" key="3">
    <source>
        <dbReference type="EMBL" id="MBB3731823.1"/>
    </source>
</evidence>
<keyword evidence="1" id="KW-0378">Hydrolase</keyword>
<keyword evidence="4" id="KW-1185">Reference proteome</keyword>
<evidence type="ECO:0000259" key="2">
    <source>
        <dbReference type="SMART" id="SM00331"/>
    </source>
</evidence>
<evidence type="ECO:0000313" key="4">
    <source>
        <dbReference type="Proteomes" id="UP000579945"/>
    </source>
</evidence>
<dbReference type="Proteomes" id="UP000579945">
    <property type="component" value="Unassembled WGS sequence"/>
</dbReference>
<dbReference type="InterPro" id="IPR052016">
    <property type="entry name" value="Bact_Sigma-Reg"/>
</dbReference>
<dbReference type="PANTHER" id="PTHR43156:SF2">
    <property type="entry name" value="STAGE II SPORULATION PROTEIN E"/>
    <property type="match status" value="1"/>
</dbReference>
<gene>
    <name evidence="3" type="ORF">FHR33_007683</name>
</gene>
<dbReference type="Pfam" id="PF07228">
    <property type="entry name" value="SpoIIE"/>
    <property type="match status" value="1"/>
</dbReference>
<evidence type="ECO:0000256" key="1">
    <source>
        <dbReference type="ARBA" id="ARBA00022801"/>
    </source>
</evidence>
<dbReference type="GeneID" id="95393887"/>
<dbReference type="RefSeq" id="WP_183658330.1">
    <property type="nucleotide sequence ID" value="NZ_JACIBV010000001.1"/>
</dbReference>
<dbReference type="SUPFAM" id="SSF81606">
    <property type="entry name" value="PP2C-like"/>
    <property type="match status" value="1"/>
</dbReference>
<protein>
    <submittedName>
        <fullName evidence="3">Serine phosphatase RsbU (Regulator of sigma subunit)</fullName>
    </submittedName>
</protein>
<dbReference type="PANTHER" id="PTHR43156">
    <property type="entry name" value="STAGE II SPORULATION PROTEIN E-RELATED"/>
    <property type="match status" value="1"/>
</dbReference>